<comment type="caution">
    <text evidence="2">The sequence shown here is derived from an EMBL/GenBank/DDBJ whole genome shotgun (WGS) entry which is preliminary data.</text>
</comment>
<evidence type="ECO:0000313" key="2">
    <source>
        <dbReference type="EMBL" id="KAF4612447.1"/>
    </source>
</evidence>
<evidence type="ECO:0000256" key="1">
    <source>
        <dbReference type="SAM" id="Phobius"/>
    </source>
</evidence>
<sequence length="121" mass="13326">MNSTTVTGTSPTFSMSNEQKELLSGLHSTLGAVFFGFAAGAILYGITVRQAYQYFTEYTKDTIYRKSIIGLVCSLDSMHLAFAMSVVYNLMLQLLGFSHSGPAVLLSVKVHFRLAQFMHSI</sequence>
<evidence type="ECO:0000313" key="3">
    <source>
        <dbReference type="Proteomes" id="UP000521872"/>
    </source>
</evidence>
<organism evidence="2 3">
    <name type="scientific">Agrocybe pediades</name>
    <dbReference type="NCBI Taxonomy" id="84607"/>
    <lineage>
        <taxon>Eukaryota</taxon>
        <taxon>Fungi</taxon>
        <taxon>Dikarya</taxon>
        <taxon>Basidiomycota</taxon>
        <taxon>Agaricomycotina</taxon>
        <taxon>Agaricomycetes</taxon>
        <taxon>Agaricomycetidae</taxon>
        <taxon>Agaricales</taxon>
        <taxon>Agaricineae</taxon>
        <taxon>Strophariaceae</taxon>
        <taxon>Agrocybe</taxon>
    </lineage>
</organism>
<gene>
    <name evidence="2" type="ORF">D9613_003976</name>
</gene>
<proteinExistence type="predicted"/>
<keyword evidence="1" id="KW-0472">Membrane</keyword>
<dbReference type="AlphaFoldDB" id="A0A8H4VJZ8"/>
<reference evidence="2 3" key="1">
    <citation type="submission" date="2019-12" db="EMBL/GenBank/DDBJ databases">
        <authorList>
            <person name="Floudas D."/>
            <person name="Bentzer J."/>
            <person name="Ahren D."/>
            <person name="Johansson T."/>
            <person name="Persson P."/>
            <person name="Tunlid A."/>
        </authorList>
    </citation>
    <scope>NUCLEOTIDE SEQUENCE [LARGE SCALE GENOMIC DNA]</scope>
    <source>
        <strain evidence="2 3">CBS 102.39</strain>
    </source>
</reference>
<dbReference type="Proteomes" id="UP000521872">
    <property type="component" value="Unassembled WGS sequence"/>
</dbReference>
<feature type="transmembrane region" description="Helical" evidence="1">
    <location>
        <begin position="68"/>
        <end position="88"/>
    </location>
</feature>
<name>A0A8H4VJZ8_9AGAR</name>
<keyword evidence="1" id="KW-1133">Transmembrane helix</keyword>
<keyword evidence="1" id="KW-0812">Transmembrane</keyword>
<protein>
    <submittedName>
        <fullName evidence="2">Uncharacterized protein</fullName>
    </submittedName>
</protein>
<feature type="transmembrane region" description="Helical" evidence="1">
    <location>
        <begin position="25"/>
        <end position="47"/>
    </location>
</feature>
<keyword evidence="3" id="KW-1185">Reference proteome</keyword>
<accession>A0A8H4VJZ8</accession>
<dbReference type="EMBL" id="JAACJL010000057">
    <property type="protein sequence ID" value="KAF4612447.1"/>
    <property type="molecule type" value="Genomic_DNA"/>
</dbReference>